<dbReference type="EMBL" id="SMOL01000695">
    <property type="protein sequence ID" value="KAB2602391.1"/>
    <property type="molecule type" value="Genomic_DNA"/>
</dbReference>
<evidence type="ECO:0000313" key="1">
    <source>
        <dbReference type="EMBL" id="KAB2602391.1"/>
    </source>
</evidence>
<accession>A0A5N5FL48</accession>
<dbReference type="Proteomes" id="UP000327157">
    <property type="component" value="Chromosome 10"/>
</dbReference>
<dbReference type="PANTHER" id="PTHR35317:SF32">
    <property type="entry name" value="DUF4219 DOMAIN-CONTAINING PROTEIN"/>
    <property type="match status" value="1"/>
</dbReference>
<sequence>MTNVVRGGFSVAINAKEFMESIEEKYEESEKIETCNLRNSLTTIRYDGEGSVCEYILRVIDIAGKLKNLEVPISETFHVHVIMNSLPDSYT</sequence>
<dbReference type="OrthoDB" id="1713025at2759"/>
<comment type="caution">
    <text evidence="1">The sequence shown here is derived from an EMBL/GenBank/DDBJ whole genome shotgun (WGS) entry which is preliminary data.</text>
</comment>
<keyword evidence="2" id="KW-1185">Reference proteome</keyword>
<organism evidence="1 2">
    <name type="scientific">Pyrus ussuriensis x Pyrus communis</name>
    <dbReference type="NCBI Taxonomy" id="2448454"/>
    <lineage>
        <taxon>Eukaryota</taxon>
        <taxon>Viridiplantae</taxon>
        <taxon>Streptophyta</taxon>
        <taxon>Embryophyta</taxon>
        <taxon>Tracheophyta</taxon>
        <taxon>Spermatophyta</taxon>
        <taxon>Magnoliopsida</taxon>
        <taxon>eudicotyledons</taxon>
        <taxon>Gunneridae</taxon>
        <taxon>Pentapetalae</taxon>
        <taxon>rosids</taxon>
        <taxon>fabids</taxon>
        <taxon>Rosales</taxon>
        <taxon>Rosaceae</taxon>
        <taxon>Amygdaloideae</taxon>
        <taxon>Maleae</taxon>
        <taxon>Pyrus</taxon>
    </lineage>
</organism>
<name>A0A5N5FL48_9ROSA</name>
<protein>
    <submittedName>
        <fullName evidence="1">Uncharacterized protein</fullName>
    </submittedName>
</protein>
<evidence type="ECO:0000313" key="2">
    <source>
        <dbReference type="Proteomes" id="UP000327157"/>
    </source>
</evidence>
<dbReference type="PANTHER" id="PTHR35317">
    <property type="entry name" value="OS04G0629600 PROTEIN"/>
    <property type="match status" value="1"/>
</dbReference>
<reference evidence="1 2" key="3">
    <citation type="submission" date="2019-11" db="EMBL/GenBank/DDBJ databases">
        <title>A de novo genome assembly of a pear dwarfing rootstock.</title>
        <authorList>
            <person name="Wang F."/>
            <person name="Wang J."/>
            <person name="Li S."/>
            <person name="Zhang Y."/>
            <person name="Fang M."/>
            <person name="Ma L."/>
            <person name="Zhao Y."/>
            <person name="Jiang S."/>
        </authorList>
    </citation>
    <scope>NUCLEOTIDE SEQUENCE [LARGE SCALE GENOMIC DNA]</scope>
    <source>
        <strain evidence="1">S2</strain>
        <tissue evidence="1">Leaf</tissue>
    </source>
</reference>
<reference evidence="1 2" key="1">
    <citation type="submission" date="2019-09" db="EMBL/GenBank/DDBJ databases">
        <authorList>
            <person name="Ou C."/>
        </authorList>
    </citation>
    <scope>NUCLEOTIDE SEQUENCE [LARGE SCALE GENOMIC DNA]</scope>
    <source>
        <strain evidence="1">S2</strain>
        <tissue evidence="1">Leaf</tissue>
    </source>
</reference>
<reference evidence="2" key="2">
    <citation type="submission" date="2019-10" db="EMBL/GenBank/DDBJ databases">
        <title>A de novo genome assembly of a pear dwarfing rootstock.</title>
        <authorList>
            <person name="Wang F."/>
            <person name="Wang J."/>
            <person name="Li S."/>
            <person name="Zhang Y."/>
            <person name="Fang M."/>
            <person name="Ma L."/>
            <person name="Zhao Y."/>
            <person name="Jiang S."/>
        </authorList>
    </citation>
    <scope>NUCLEOTIDE SEQUENCE [LARGE SCALE GENOMIC DNA]</scope>
</reference>
<gene>
    <name evidence="1" type="ORF">D8674_003396</name>
</gene>
<proteinExistence type="predicted"/>
<dbReference type="Pfam" id="PF14223">
    <property type="entry name" value="Retrotran_gag_2"/>
    <property type="match status" value="1"/>
</dbReference>
<dbReference type="AlphaFoldDB" id="A0A5N5FL48"/>